<dbReference type="PANTHER" id="PTHR21575">
    <property type="entry name" value="PROTEIN HID1"/>
    <property type="match status" value="1"/>
</dbReference>
<name>A0A8H4BH17_MUCCL</name>
<gene>
    <name evidence="2" type="ORF">FB192DRAFT_1428234</name>
</gene>
<feature type="compositionally biased region" description="Polar residues" evidence="1">
    <location>
        <begin position="824"/>
        <end position="844"/>
    </location>
</feature>
<dbReference type="Pfam" id="PF12722">
    <property type="entry name" value="Hid1"/>
    <property type="match status" value="1"/>
</dbReference>
<feature type="region of interest" description="Disordered" evidence="1">
    <location>
        <begin position="810"/>
        <end position="844"/>
    </location>
</feature>
<dbReference type="GO" id="GO:0000138">
    <property type="term" value="C:Golgi trans cisterna"/>
    <property type="evidence" value="ECO:0007669"/>
    <property type="project" value="TreeGrafter"/>
</dbReference>
<evidence type="ECO:0000313" key="2">
    <source>
        <dbReference type="EMBL" id="KAF1801960.1"/>
    </source>
</evidence>
<feature type="region of interest" description="Disordered" evidence="1">
    <location>
        <begin position="624"/>
        <end position="691"/>
    </location>
</feature>
<accession>A0A8H4BH17</accession>
<comment type="caution">
    <text evidence="2">The sequence shown here is derived from an EMBL/GenBank/DDBJ whole genome shotgun (WGS) entry which is preliminary data.</text>
</comment>
<sequence>MGATDSKLAFRKGVFRLFEERHVPKSADDYWTLFWTLPESVDDVYTLVGSTDIRKARDTAMENLETLIDKLIEQMTTLLNANTSTQTIQLLNCCRVLTRIIPFIFESPECAEWEDKFFWTPRPLDKNAIMPSPSTSDQKQAAPSAAASTNHMLPPRGEVLMNLTLQSLFLAGFTLPQSMGTAESKVNYVIWETGVGSSTPIGSSRDNDMNRTEVLRLLTVLLSKSMYRSPSHILIKKDPWLQYMVSRTERKVVLAFLCSMINTSCKFNPMGWTAVPYNHIVFTDPREQLVALCLRVLLVVLDYRPHTPKEKQAQESIAGSAEQAQRHDDSLVARIDAIQIDDAQQQPHTETMENAFRYYLSKLHRAQDFQFLIDGIYRILSTPMQTLSSYLPGSSKRVRYHVEMMMLCWKLLEMNNRFKNYLMETERALDLMVVLLFYASENKLDPSQVGLVRMCSFILQTLSSDRTFSVKLNKPFEGHASLPTNSKIPNFQGSYADYLILTIFSLIASSRGTLSTLYPALIKTIANISPYLKNIAPLTCSKLLALFSSMSAPGFLLADEANHHLVDYLLETFNNIIQFQYDNNIYLVYTILRNHQKFEKLAEFSLDNAMIEIERLRQLKESRLLQQQQQQQQQSLQRQSSVDPLPDPTSPGGLSEKAKGKLPEGSLSRTSSASSLQSTTGPQRQSSVSSVSSVSSFLPGAKNGFIPTDDWVYHWHSRLPLDTTATLIQDLLPKMENMQSATNEQIMDTLRHVSVSDMLPPAHPVVIRKFQWSEPLIIWFRSMLWGQAYVSSVSNYGPWNNTHVKLFHIKQQQQQQQQQQVQQAPSQDGNVGSVTSPRPSFTSR</sequence>
<dbReference type="Proteomes" id="UP000469890">
    <property type="component" value="Unassembled WGS sequence"/>
</dbReference>
<evidence type="ECO:0000313" key="3">
    <source>
        <dbReference type="Proteomes" id="UP000469890"/>
    </source>
</evidence>
<feature type="region of interest" description="Disordered" evidence="1">
    <location>
        <begin position="128"/>
        <end position="149"/>
    </location>
</feature>
<proteinExistence type="predicted"/>
<organism evidence="2 3">
    <name type="scientific">Mucor circinelloides f. lusitanicus</name>
    <name type="common">Mucor racemosus var. lusitanicus</name>
    <dbReference type="NCBI Taxonomy" id="29924"/>
    <lineage>
        <taxon>Eukaryota</taxon>
        <taxon>Fungi</taxon>
        <taxon>Fungi incertae sedis</taxon>
        <taxon>Mucoromycota</taxon>
        <taxon>Mucoromycotina</taxon>
        <taxon>Mucoromycetes</taxon>
        <taxon>Mucorales</taxon>
        <taxon>Mucorineae</taxon>
        <taxon>Mucoraceae</taxon>
        <taxon>Mucor</taxon>
    </lineage>
</organism>
<reference evidence="2 3" key="1">
    <citation type="submission" date="2019-09" db="EMBL/GenBank/DDBJ databases">
        <authorList>
            <consortium name="DOE Joint Genome Institute"/>
            <person name="Mondo S.J."/>
            <person name="Navarro-Mendoza M.I."/>
            <person name="Perez-Arques C."/>
            <person name="Panchal S."/>
            <person name="Nicolas F.E."/>
            <person name="Ganguly P."/>
            <person name="Pangilinan J."/>
            <person name="Grigoriev I."/>
            <person name="Heitman J."/>
            <person name="Sanya K."/>
            <person name="Garre V."/>
        </authorList>
    </citation>
    <scope>NUCLEOTIDE SEQUENCE [LARGE SCALE GENOMIC DNA]</scope>
    <source>
        <strain evidence="2 3">MU402</strain>
    </source>
</reference>
<dbReference type="PANTHER" id="PTHR21575:SF12">
    <property type="entry name" value="PROTEIN HID1"/>
    <property type="match status" value="1"/>
</dbReference>
<dbReference type="AlphaFoldDB" id="A0A8H4BH17"/>
<protein>
    <submittedName>
        <fullName evidence="2">High-temperature-induced dauer-formation protein-domain-containing protein</fullName>
    </submittedName>
</protein>
<evidence type="ECO:0000256" key="1">
    <source>
        <dbReference type="SAM" id="MobiDB-lite"/>
    </source>
</evidence>
<dbReference type="GO" id="GO:0016020">
    <property type="term" value="C:membrane"/>
    <property type="evidence" value="ECO:0007669"/>
    <property type="project" value="TreeGrafter"/>
</dbReference>
<feature type="compositionally biased region" description="Low complexity" evidence="1">
    <location>
        <begin position="811"/>
        <end position="823"/>
    </location>
</feature>
<dbReference type="EMBL" id="JAAECE010000004">
    <property type="protein sequence ID" value="KAF1801960.1"/>
    <property type="molecule type" value="Genomic_DNA"/>
</dbReference>
<feature type="compositionally biased region" description="Low complexity" evidence="1">
    <location>
        <begin position="624"/>
        <end position="641"/>
    </location>
</feature>
<feature type="compositionally biased region" description="Low complexity" evidence="1">
    <location>
        <begin position="666"/>
        <end position="691"/>
    </location>
</feature>
<dbReference type="InterPro" id="IPR026705">
    <property type="entry name" value="Hid-1/Ecm30"/>
</dbReference>
<feature type="compositionally biased region" description="Polar residues" evidence="1">
    <location>
        <begin position="132"/>
        <end position="149"/>
    </location>
</feature>
<dbReference type="GO" id="GO:0005797">
    <property type="term" value="C:Golgi medial cisterna"/>
    <property type="evidence" value="ECO:0007669"/>
    <property type="project" value="TreeGrafter"/>
</dbReference>